<evidence type="ECO:0000313" key="3">
    <source>
        <dbReference type="Proteomes" id="UP001234880"/>
    </source>
</evidence>
<keyword evidence="3" id="KW-1185">Reference proteome</keyword>
<comment type="caution">
    <text evidence="2">The sequence shown here is derived from an EMBL/GenBank/DDBJ whole genome shotgun (WGS) entry which is preliminary data.</text>
</comment>
<feature type="domain" description="BioF2-like acetyltransferase" evidence="1">
    <location>
        <begin position="186"/>
        <end position="327"/>
    </location>
</feature>
<dbReference type="RefSeq" id="WP_307111281.1">
    <property type="nucleotide sequence ID" value="NZ_JAURUE010000001.1"/>
</dbReference>
<dbReference type="InterPro" id="IPR016181">
    <property type="entry name" value="Acyl_CoA_acyltransferase"/>
</dbReference>
<dbReference type="EMBL" id="JAURUE010000001">
    <property type="protein sequence ID" value="MDP9612936.1"/>
    <property type="molecule type" value="Genomic_DNA"/>
</dbReference>
<dbReference type="InterPro" id="IPR038740">
    <property type="entry name" value="BioF2-like_GNAT_dom"/>
</dbReference>
<protein>
    <recommendedName>
        <fullName evidence="1">BioF2-like acetyltransferase domain-containing protein</fullName>
    </recommendedName>
</protein>
<name>A0ABT9L035_9ACTN</name>
<sequence>MSSDVVVFPDLEAVEDDVWKELVPDSLYVTPAWTQALARSRPDVPVVVVALRGPHGWDTAAAVFLYEGQEPSPTYDPVVRHDWGWDEQEKAAARSLPRAIIGTRNGHLGGILRQPNNDRSLQTSRLFEAVCEQFPLHVTSIPFLEPSLVPRSTPRGALRILADVGVYIPLAESAGVEGVLRGLSSNGRRQIRSDLRTLDDEPLVTIESLDQLKDHLPLLGVMLANVERRHGNPGNAEALAGYVRSCAAAADVFRVYLSGPSDAPAAFSLLVVIGSEASLRVVGLDYDQLNALGKHHYHRTLVSAPLRDAARLGARRMDSGVGALDAKLQRGGVPVELTSLVHFPDKCGLTLTVPHVASVRAELAASNRVLAAKWKKGDVVALDD</sequence>
<reference evidence="2 3" key="1">
    <citation type="submission" date="2023-07" db="EMBL/GenBank/DDBJ databases">
        <title>Sequencing the genomes of 1000 actinobacteria strains.</title>
        <authorList>
            <person name="Klenk H.-P."/>
        </authorList>
    </citation>
    <scope>NUCLEOTIDE SEQUENCE [LARGE SCALE GENOMIC DNA]</scope>
    <source>
        <strain evidence="2 3">DSM 41600</strain>
    </source>
</reference>
<organism evidence="2 3">
    <name type="scientific">Streptomyces demainii</name>
    <dbReference type="NCBI Taxonomy" id="588122"/>
    <lineage>
        <taxon>Bacteria</taxon>
        <taxon>Bacillati</taxon>
        <taxon>Actinomycetota</taxon>
        <taxon>Actinomycetes</taxon>
        <taxon>Kitasatosporales</taxon>
        <taxon>Streptomycetaceae</taxon>
        <taxon>Streptomyces</taxon>
    </lineage>
</organism>
<accession>A0ABT9L035</accession>
<dbReference type="SUPFAM" id="SSF55729">
    <property type="entry name" value="Acyl-CoA N-acyltransferases (Nat)"/>
    <property type="match status" value="1"/>
</dbReference>
<dbReference type="Pfam" id="PF13480">
    <property type="entry name" value="Acetyltransf_6"/>
    <property type="match status" value="1"/>
</dbReference>
<evidence type="ECO:0000313" key="2">
    <source>
        <dbReference type="EMBL" id="MDP9612936.1"/>
    </source>
</evidence>
<gene>
    <name evidence="2" type="ORF">JOF35_005213</name>
</gene>
<dbReference type="Proteomes" id="UP001234880">
    <property type="component" value="Unassembled WGS sequence"/>
</dbReference>
<proteinExistence type="predicted"/>
<evidence type="ECO:0000259" key="1">
    <source>
        <dbReference type="Pfam" id="PF13480"/>
    </source>
</evidence>